<evidence type="ECO:0000313" key="3">
    <source>
        <dbReference type="Proteomes" id="UP000642571"/>
    </source>
</evidence>
<dbReference type="RefSeq" id="WP_188652766.1">
    <property type="nucleotide sequence ID" value="NZ_BMIN01000006.1"/>
</dbReference>
<sequence>MKRRVWWVGAIVVTLVISGWYIGARALGKKEVVVTAKPAEDYKHVETV</sequence>
<keyword evidence="1" id="KW-0812">Transmembrane</keyword>
<dbReference type="Proteomes" id="UP000642571">
    <property type="component" value="Unassembled WGS sequence"/>
</dbReference>
<accession>A0ABQ1Q122</accession>
<keyword evidence="1" id="KW-0472">Membrane</keyword>
<name>A0ABQ1Q122_9BACI</name>
<evidence type="ECO:0008006" key="4">
    <source>
        <dbReference type="Google" id="ProtNLM"/>
    </source>
</evidence>
<proteinExistence type="predicted"/>
<evidence type="ECO:0000313" key="2">
    <source>
        <dbReference type="EMBL" id="GGD10060.1"/>
    </source>
</evidence>
<reference evidence="3" key="1">
    <citation type="journal article" date="2019" name="Int. J. Syst. Evol. Microbiol.">
        <title>The Global Catalogue of Microorganisms (GCM) 10K type strain sequencing project: providing services to taxonomists for standard genome sequencing and annotation.</title>
        <authorList>
            <consortium name="The Broad Institute Genomics Platform"/>
            <consortium name="The Broad Institute Genome Sequencing Center for Infectious Disease"/>
            <person name="Wu L."/>
            <person name="Ma J."/>
        </authorList>
    </citation>
    <scope>NUCLEOTIDE SEQUENCE [LARGE SCALE GENOMIC DNA]</scope>
    <source>
        <strain evidence="3">CGMCC 1.15353</strain>
    </source>
</reference>
<feature type="transmembrane region" description="Helical" evidence="1">
    <location>
        <begin position="6"/>
        <end position="23"/>
    </location>
</feature>
<gene>
    <name evidence="2" type="ORF">GCM10011389_16990</name>
</gene>
<keyword evidence="1" id="KW-1133">Transmembrane helix</keyword>
<comment type="caution">
    <text evidence="2">The sequence shown here is derived from an EMBL/GenBank/DDBJ whole genome shotgun (WGS) entry which is preliminary data.</text>
</comment>
<protein>
    <recommendedName>
        <fullName evidence="4">Efflux transporter periplasmic adaptor subunit</fullName>
    </recommendedName>
</protein>
<organism evidence="2 3">
    <name type="scientific">Pontibacillus salipaludis</name>
    <dbReference type="NCBI Taxonomy" id="1697394"/>
    <lineage>
        <taxon>Bacteria</taxon>
        <taxon>Bacillati</taxon>
        <taxon>Bacillota</taxon>
        <taxon>Bacilli</taxon>
        <taxon>Bacillales</taxon>
        <taxon>Bacillaceae</taxon>
        <taxon>Pontibacillus</taxon>
    </lineage>
</organism>
<keyword evidence="3" id="KW-1185">Reference proteome</keyword>
<evidence type="ECO:0000256" key="1">
    <source>
        <dbReference type="SAM" id="Phobius"/>
    </source>
</evidence>
<dbReference type="EMBL" id="BMIN01000006">
    <property type="protein sequence ID" value="GGD10060.1"/>
    <property type="molecule type" value="Genomic_DNA"/>
</dbReference>